<evidence type="ECO:0000313" key="11">
    <source>
        <dbReference type="EMBL" id="CAH3038923.1"/>
    </source>
</evidence>
<sequence length="312" mass="35227">MAATLCLRKLKENAILVQFQGNLTLIACVLNLTFSIISTVGNLLVIRALWKASTIPVNVKKLFLNLAVSDLAVGLIAQLMFGIIMAIMLDLSTSGSNSFEFLCPTILSVSYFFIFLLTCASFLTVTIIAVDRVLAIFLHLRYQELVTSKCIAVLLALLWMSSFLAAFVYIYFPNQNNIVVVTVEFIGLLVTTTGYVRIYKVVKYHRNQIQIQTLAQQQNNQENLVLRQRKSTISAMFVHIFFLMCFFPNLCCIILLRASGFRLSFLAVNHVSGFLVLLNSSLNPVVYCWRYREIREIVKSSLKKGIAWLNPL</sequence>
<evidence type="ECO:0000313" key="12">
    <source>
        <dbReference type="Proteomes" id="UP001159428"/>
    </source>
</evidence>
<dbReference type="Gene3D" id="1.20.1070.10">
    <property type="entry name" value="Rhodopsin 7-helix transmembrane proteins"/>
    <property type="match status" value="1"/>
</dbReference>
<dbReference type="GO" id="GO:0004930">
    <property type="term" value="F:G protein-coupled receptor activity"/>
    <property type="evidence" value="ECO:0007669"/>
    <property type="project" value="UniProtKB-KW"/>
</dbReference>
<dbReference type="SUPFAM" id="SSF81321">
    <property type="entry name" value="Family A G protein-coupled receptor-like"/>
    <property type="match status" value="1"/>
</dbReference>
<keyword evidence="6 9" id="KW-0472">Membrane</keyword>
<evidence type="ECO:0000256" key="2">
    <source>
        <dbReference type="ARBA" id="ARBA00022475"/>
    </source>
</evidence>
<keyword evidence="7" id="KW-0675">Receptor</keyword>
<keyword evidence="5" id="KW-0297">G-protein coupled receptor</keyword>
<dbReference type="CDD" id="cd00637">
    <property type="entry name" value="7tm_classA_rhodopsin-like"/>
    <property type="match status" value="1"/>
</dbReference>
<dbReference type="Proteomes" id="UP001159428">
    <property type="component" value="Unassembled WGS sequence"/>
</dbReference>
<evidence type="ECO:0000256" key="4">
    <source>
        <dbReference type="ARBA" id="ARBA00022989"/>
    </source>
</evidence>
<dbReference type="Pfam" id="PF00001">
    <property type="entry name" value="7tm_1"/>
    <property type="match status" value="1"/>
</dbReference>
<dbReference type="EMBL" id="CALNXJ010000004">
    <property type="protein sequence ID" value="CAH3038923.1"/>
    <property type="molecule type" value="Genomic_DNA"/>
</dbReference>
<evidence type="ECO:0000256" key="6">
    <source>
        <dbReference type="ARBA" id="ARBA00023136"/>
    </source>
</evidence>
<dbReference type="PANTHER" id="PTHR24249:SF372">
    <property type="entry name" value="G-PROTEIN COUPLED RECEPTORS FAMILY 1 PROFILE DOMAIN-CONTAINING PROTEIN"/>
    <property type="match status" value="1"/>
</dbReference>
<feature type="transmembrane region" description="Helical" evidence="9">
    <location>
        <begin position="270"/>
        <end position="289"/>
    </location>
</feature>
<dbReference type="GO" id="GO:0005886">
    <property type="term" value="C:plasma membrane"/>
    <property type="evidence" value="ECO:0007669"/>
    <property type="project" value="UniProtKB-SubCell"/>
</dbReference>
<accession>A0AAU9VX36</accession>
<reference evidence="11 12" key="1">
    <citation type="submission" date="2022-05" db="EMBL/GenBank/DDBJ databases">
        <authorList>
            <consortium name="Genoscope - CEA"/>
            <person name="William W."/>
        </authorList>
    </citation>
    <scope>NUCLEOTIDE SEQUENCE [LARGE SCALE GENOMIC DNA]</scope>
</reference>
<keyword evidence="8" id="KW-0807">Transducer</keyword>
<evidence type="ECO:0000259" key="10">
    <source>
        <dbReference type="PROSITE" id="PS50262"/>
    </source>
</evidence>
<feature type="transmembrane region" description="Helical" evidence="9">
    <location>
        <begin position="109"/>
        <end position="130"/>
    </location>
</feature>
<keyword evidence="4 9" id="KW-1133">Transmembrane helix</keyword>
<dbReference type="PROSITE" id="PS50262">
    <property type="entry name" value="G_PROTEIN_RECEP_F1_2"/>
    <property type="match status" value="1"/>
</dbReference>
<dbReference type="PRINTS" id="PR00237">
    <property type="entry name" value="GPCRRHODOPSN"/>
</dbReference>
<gene>
    <name evidence="11" type="ORF">PMEA_00021991</name>
</gene>
<protein>
    <recommendedName>
        <fullName evidence="10">G-protein coupled receptors family 1 profile domain-containing protein</fullName>
    </recommendedName>
</protein>
<evidence type="ECO:0000256" key="5">
    <source>
        <dbReference type="ARBA" id="ARBA00023040"/>
    </source>
</evidence>
<feature type="transmembrane region" description="Helical" evidence="9">
    <location>
        <begin position="236"/>
        <end position="258"/>
    </location>
</feature>
<keyword evidence="12" id="KW-1185">Reference proteome</keyword>
<comment type="subcellular location">
    <subcellularLocation>
        <location evidence="1">Cell membrane</location>
        <topology evidence="1">Multi-pass membrane protein</topology>
    </subcellularLocation>
</comment>
<name>A0AAU9VX36_9CNID</name>
<dbReference type="InterPro" id="IPR050569">
    <property type="entry name" value="TAAR"/>
</dbReference>
<comment type="caution">
    <text evidence="11">The sequence shown here is derived from an EMBL/GenBank/DDBJ whole genome shotgun (WGS) entry which is preliminary data.</text>
</comment>
<feature type="transmembrane region" description="Helical" evidence="9">
    <location>
        <begin position="62"/>
        <end position="89"/>
    </location>
</feature>
<feature type="transmembrane region" description="Helical" evidence="9">
    <location>
        <begin position="178"/>
        <end position="198"/>
    </location>
</feature>
<feature type="domain" description="G-protein coupled receptors family 1 profile" evidence="10">
    <location>
        <begin position="41"/>
        <end position="287"/>
    </location>
</feature>
<feature type="transmembrane region" description="Helical" evidence="9">
    <location>
        <begin position="23"/>
        <end position="50"/>
    </location>
</feature>
<evidence type="ECO:0000256" key="3">
    <source>
        <dbReference type="ARBA" id="ARBA00022692"/>
    </source>
</evidence>
<feature type="transmembrane region" description="Helical" evidence="9">
    <location>
        <begin position="151"/>
        <end position="172"/>
    </location>
</feature>
<keyword evidence="2" id="KW-1003">Cell membrane</keyword>
<evidence type="ECO:0000256" key="8">
    <source>
        <dbReference type="ARBA" id="ARBA00023224"/>
    </source>
</evidence>
<dbReference type="PANTHER" id="PTHR24249">
    <property type="entry name" value="HISTAMINE RECEPTOR-RELATED G-PROTEIN COUPLED RECEPTOR"/>
    <property type="match status" value="1"/>
</dbReference>
<evidence type="ECO:0000256" key="1">
    <source>
        <dbReference type="ARBA" id="ARBA00004651"/>
    </source>
</evidence>
<keyword evidence="3 9" id="KW-0812">Transmembrane</keyword>
<dbReference type="AlphaFoldDB" id="A0AAU9VX36"/>
<dbReference type="InterPro" id="IPR000276">
    <property type="entry name" value="GPCR_Rhodpsn"/>
</dbReference>
<evidence type="ECO:0000256" key="7">
    <source>
        <dbReference type="ARBA" id="ARBA00023170"/>
    </source>
</evidence>
<organism evidence="11 12">
    <name type="scientific">Pocillopora meandrina</name>
    <dbReference type="NCBI Taxonomy" id="46732"/>
    <lineage>
        <taxon>Eukaryota</taxon>
        <taxon>Metazoa</taxon>
        <taxon>Cnidaria</taxon>
        <taxon>Anthozoa</taxon>
        <taxon>Hexacorallia</taxon>
        <taxon>Scleractinia</taxon>
        <taxon>Astrocoeniina</taxon>
        <taxon>Pocilloporidae</taxon>
        <taxon>Pocillopora</taxon>
    </lineage>
</organism>
<proteinExistence type="predicted"/>
<evidence type="ECO:0000256" key="9">
    <source>
        <dbReference type="SAM" id="Phobius"/>
    </source>
</evidence>
<dbReference type="InterPro" id="IPR017452">
    <property type="entry name" value="GPCR_Rhodpsn_7TM"/>
</dbReference>